<dbReference type="InterPro" id="IPR014710">
    <property type="entry name" value="RmlC-like_jellyroll"/>
</dbReference>
<evidence type="ECO:0000259" key="2">
    <source>
        <dbReference type="Pfam" id="PF07883"/>
    </source>
</evidence>
<evidence type="ECO:0000313" key="4">
    <source>
        <dbReference type="Proteomes" id="UP000308149"/>
    </source>
</evidence>
<dbReference type="GO" id="GO:0003677">
    <property type="term" value="F:DNA binding"/>
    <property type="evidence" value="ECO:0007669"/>
    <property type="project" value="UniProtKB-KW"/>
</dbReference>
<keyword evidence="1" id="KW-0238">DNA-binding</keyword>
<dbReference type="InterPro" id="IPR037923">
    <property type="entry name" value="HTH-like"/>
</dbReference>
<dbReference type="KEGG" id="thes:FHQ07_12885"/>
<keyword evidence="4" id="KW-1185">Reference proteome</keyword>
<dbReference type="SUPFAM" id="SSF51215">
    <property type="entry name" value="Regulatory protein AraC"/>
    <property type="match status" value="1"/>
</dbReference>
<accession>A0A5B7ZUC8</accession>
<sequence>MRIARAKRAEAPLHRHSDAQIGWTVSGRSRMGSAGRQCVLQAGDIMLFPPNVEHAIEVFAPLRQDRIDRTAAGKRQ</sequence>
<dbReference type="OrthoDB" id="9811153at2"/>
<organism evidence="3 4">
    <name type="scientific">Thermomonas aquatica</name>
    <dbReference type="NCBI Taxonomy" id="2202149"/>
    <lineage>
        <taxon>Bacteria</taxon>
        <taxon>Pseudomonadati</taxon>
        <taxon>Pseudomonadota</taxon>
        <taxon>Gammaproteobacteria</taxon>
        <taxon>Lysobacterales</taxon>
        <taxon>Lysobacteraceae</taxon>
        <taxon>Thermomonas</taxon>
    </lineage>
</organism>
<evidence type="ECO:0000256" key="1">
    <source>
        <dbReference type="ARBA" id="ARBA00023125"/>
    </source>
</evidence>
<dbReference type="EMBL" id="CP040871">
    <property type="protein sequence ID" value="QDA58136.1"/>
    <property type="molecule type" value="Genomic_DNA"/>
</dbReference>
<dbReference type="InterPro" id="IPR013096">
    <property type="entry name" value="Cupin_2"/>
</dbReference>
<reference evidence="3 4" key="1">
    <citation type="submission" date="2019-06" db="EMBL/GenBank/DDBJ databases">
        <title>Thermomonas aquatica sp. nov., isolated from an industrial wastewater treatment plant.</title>
        <authorList>
            <person name="Jeon J.H."/>
            <person name="Park D.-S."/>
        </authorList>
    </citation>
    <scope>NUCLEOTIDE SEQUENCE [LARGE SCALE GENOMIC DNA]</scope>
    <source>
        <strain evidence="3 4">SY21</strain>
    </source>
</reference>
<name>A0A5B7ZUC8_9GAMM</name>
<dbReference type="AlphaFoldDB" id="A0A5B7ZUC8"/>
<proteinExistence type="predicted"/>
<gene>
    <name evidence="3" type="ORF">FHQ07_12885</name>
</gene>
<evidence type="ECO:0000313" key="3">
    <source>
        <dbReference type="EMBL" id="QDA58136.1"/>
    </source>
</evidence>
<dbReference type="Pfam" id="PF07883">
    <property type="entry name" value="Cupin_2"/>
    <property type="match status" value="1"/>
</dbReference>
<feature type="domain" description="Cupin type-2" evidence="2">
    <location>
        <begin position="8"/>
        <end position="56"/>
    </location>
</feature>
<dbReference type="Proteomes" id="UP000308149">
    <property type="component" value="Chromosome"/>
</dbReference>
<dbReference type="RefSeq" id="WP_139717305.1">
    <property type="nucleotide sequence ID" value="NZ_CP040871.1"/>
</dbReference>
<dbReference type="Gene3D" id="2.60.120.10">
    <property type="entry name" value="Jelly Rolls"/>
    <property type="match status" value="1"/>
</dbReference>
<protein>
    <submittedName>
        <fullName evidence="3">Cupin domain-containing protein</fullName>
    </submittedName>
</protein>